<dbReference type="RefSeq" id="WP_062761743.1">
    <property type="nucleotide sequence ID" value="NZ_CP121045.1"/>
</dbReference>
<dbReference type="InterPro" id="IPR016174">
    <property type="entry name" value="Di-haem_cyt_TM"/>
</dbReference>
<feature type="transmembrane region" description="Helical" evidence="6">
    <location>
        <begin position="27"/>
        <end position="43"/>
    </location>
</feature>
<dbReference type="AlphaFoldDB" id="A0A162LTQ9"/>
<dbReference type="PANTHER" id="PTHR30485">
    <property type="entry name" value="NI/FE-HYDROGENASE 1 B-TYPE CYTOCHROME SUBUNIT"/>
    <property type="match status" value="1"/>
</dbReference>
<feature type="transmembrane region" description="Helical" evidence="6">
    <location>
        <begin position="216"/>
        <end position="234"/>
    </location>
</feature>
<proteinExistence type="predicted"/>
<accession>A0A162LTQ9</accession>
<dbReference type="GeneID" id="97240031"/>
<sequence>MSDATSRSGPGGAKPKGALVWDLPTRLFHWLLAAAVIGAWATGEGPRQVHVWCGYAIIVLIVFRLIWGVIGGRHARFTDFVRGPTAVARHLRELRDAKAAPPEAGHNAAGGWMVLLLLGLIGLQVTLGLFTDDDILFVGPLGELVSYDTRLQITAIHEVLGNILPWVIGVHVAAVLLYWIARRQNLIRPMITGYKPWVSPVEVKPLPPRAGSLPRAILALAVGIAVVVAIMVWGG</sequence>
<protein>
    <recommendedName>
        <fullName evidence="7">Cytochrome b561 bacterial/Ni-hydrogenase domain-containing protein</fullName>
    </recommendedName>
</protein>
<feature type="domain" description="Cytochrome b561 bacterial/Ni-hydrogenase" evidence="7">
    <location>
        <begin position="20"/>
        <end position="193"/>
    </location>
</feature>
<evidence type="ECO:0000256" key="1">
    <source>
        <dbReference type="ARBA" id="ARBA00004651"/>
    </source>
</evidence>
<dbReference type="GO" id="GO:0022904">
    <property type="term" value="P:respiratory electron transport chain"/>
    <property type="evidence" value="ECO:0007669"/>
    <property type="project" value="InterPro"/>
</dbReference>
<evidence type="ECO:0000259" key="7">
    <source>
        <dbReference type="Pfam" id="PF01292"/>
    </source>
</evidence>
<evidence type="ECO:0000256" key="2">
    <source>
        <dbReference type="ARBA" id="ARBA00022475"/>
    </source>
</evidence>
<comment type="subcellular location">
    <subcellularLocation>
        <location evidence="1">Cell membrane</location>
        <topology evidence="1">Multi-pass membrane protein</topology>
    </subcellularLocation>
</comment>
<evidence type="ECO:0000256" key="6">
    <source>
        <dbReference type="SAM" id="Phobius"/>
    </source>
</evidence>
<keyword evidence="4 6" id="KW-1133">Transmembrane helix</keyword>
<keyword evidence="3 6" id="KW-0812">Transmembrane</keyword>
<dbReference type="EMBL" id="LPZR01000034">
    <property type="protein sequence ID" value="KYO57038.1"/>
    <property type="molecule type" value="Genomic_DNA"/>
</dbReference>
<evidence type="ECO:0000256" key="4">
    <source>
        <dbReference type="ARBA" id="ARBA00022989"/>
    </source>
</evidence>
<gene>
    <name evidence="8" type="ORF">AUP44_21400</name>
</gene>
<dbReference type="GO" id="GO:0005886">
    <property type="term" value="C:plasma membrane"/>
    <property type="evidence" value="ECO:0007669"/>
    <property type="project" value="UniProtKB-SubCell"/>
</dbReference>
<feature type="transmembrane region" description="Helical" evidence="6">
    <location>
        <begin position="112"/>
        <end position="131"/>
    </location>
</feature>
<evidence type="ECO:0000313" key="9">
    <source>
        <dbReference type="Proteomes" id="UP000075787"/>
    </source>
</evidence>
<dbReference type="GO" id="GO:0020037">
    <property type="term" value="F:heme binding"/>
    <property type="evidence" value="ECO:0007669"/>
    <property type="project" value="TreeGrafter"/>
</dbReference>
<organism evidence="8 9">
    <name type="scientific">Tistrella mobilis</name>
    <dbReference type="NCBI Taxonomy" id="171437"/>
    <lineage>
        <taxon>Bacteria</taxon>
        <taxon>Pseudomonadati</taxon>
        <taxon>Pseudomonadota</taxon>
        <taxon>Alphaproteobacteria</taxon>
        <taxon>Geminicoccales</taxon>
        <taxon>Geminicoccaceae</taxon>
        <taxon>Tistrella</taxon>
    </lineage>
</organism>
<evidence type="ECO:0000256" key="5">
    <source>
        <dbReference type="ARBA" id="ARBA00023136"/>
    </source>
</evidence>
<comment type="caution">
    <text evidence="8">The sequence shown here is derived from an EMBL/GenBank/DDBJ whole genome shotgun (WGS) entry which is preliminary data.</text>
</comment>
<dbReference type="PANTHER" id="PTHR30485:SF2">
    <property type="entry name" value="BLL0597 PROTEIN"/>
    <property type="match status" value="1"/>
</dbReference>
<feature type="transmembrane region" description="Helical" evidence="6">
    <location>
        <begin position="49"/>
        <end position="67"/>
    </location>
</feature>
<dbReference type="OrthoDB" id="196472at2"/>
<dbReference type="Gene3D" id="1.20.950.20">
    <property type="entry name" value="Transmembrane di-heme cytochromes, Chain C"/>
    <property type="match status" value="1"/>
</dbReference>
<reference evidence="8 9" key="1">
    <citation type="submission" date="2015-12" db="EMBL/GenBank/DDBJ databases">
        <title>Genome sequence of Tistrella mobilis MCCC 1A02139.</title>
        <authorList>
            <person name="Lu L."/>
            <person name="Lai Q."/>
            <person name="Shao Z."/>
            <person name="Qian P."/>
        </authorList>
    </citation>
    <scope>NUCLEOTIDE SEQUENCE [LARGE SCALE GENOMIC DNA]</scope>
    <source>
        <strain evidence="8 9">MCCC 1A02139</strain>
    </source>
</reference>
<keyword evidence="2" id="KW-1003">Cell membrane</keyword>
<name>A0A162LTQ9_9PROT</name>
<dbReference type="Proteomes" id="UP000075787">
    <property type="component" value="Unassembled WGS sequence"/>
</dbReference>
<feature type="transmembrane region" description="Helical" evidence="6">
    <location>
        <begin position="163"/>
        <end position="181"/>
    </location>
</feature>
<dbReference type="GO" id="GO:0009055">
    <property type="term" value="F:electron transfer activity"/>
    <property type="evidence" value="ECO:0007669"/>
    <property type="project" value="InterPro"/>
</dbReference>
<dbReference type="InterPro" id="IPR051542">
    <property type="entry name" value="Hydrogenase_cytochrome"/>
</dbReference>
<dbReference type="SUPFAM" id="SSF81342">
    <property type="entry name" value="Transmembrane di-heme cytochromes"/>
    <property type="match status" value="1"/>
</dbReference>
<dbReference type="InterPro" id="IPR011577">
    <property type="entry name" value="Cyt_b561_bac/Ni-Hgenase"/>
</dbReference>
<keyword evidence="5 6" id="KW-0472">Membrane</keyword>
<evidence type="ECO:0000256" key="3">
    <source>
        <dbReference type="ARBA" id="ARBA00022692"/>
    </source>
</evidence>
<evidence type="ECO:0000313" key="8">
    <source>
        <dbReference type="EMBL" id="KYO57038.1"/>
    </source>
</evidence>
<dbReference type="Pfam" id="PF01292">
    <property type="entry name" value="Ni_hydr_CYTB"/>
    <property type="match status" value="1"/>
</dbReference>